<feature type="transmembrane region" description="Helical" evidence="1">
    <location>
        <begin position="138"/>
        <end position="159"/>
    </location>
</feature>
<feature type="transmembrane region" description="Helical" evidence="1">
    <location>
        <begin position="98"/>
        <end position="117"/>
    </location>
</feature>
<feature type="transmembrane region" description="Helical" evidence="1">
    <location>
        <begin position="70"/>
        <end position="92"/>
    </location>
</feature>
<dbReference type="Gene3D" id="1.10.1760.20">
    <property type="match status" value="1"/>
</dbReference>
<dbReference type="Proteomes" id="UP000093514">
    <property type="component" value="Unassembled WGS sequence"/>
</dbReference>
<evidence type="ECO:0000313" key="2">
    <source>
        <dbReference type="EMBL" id="OCL26379.1"/>
    </source>
</evidence>
<reference evidence="2 3" key="2">
    <citation type="submission" date="2016-08" db="EMBL/GenBank/DDBJ databases">
        <title>Orenia metallireducens sp. nov. strain Z6, a Novel Metal-reducing Firmicute from the Deep Subsurface.</title>
        <authorList>
            <person name="Maxim B.I."/>
            <person name="Kenneth K."/>
            <person name="Flynn T.M."/>
            <person name="Oloughlin E.J."/>
            <person name="Locke R.A."/>
            <person name="Weber J.R."/>
            <person name="Egan S.M."/>
            <person name="Mackie R.I."/>
            <person name="Cann I.K."/>
        </authorList>
    </citation>
    <scope>NUCLEOTIDE SEQUENCE [LARGE SCALE GENOMIC DNA]</scope>
    <source>
        <strain evidence="2 3">Z6</strain>
    </source>
</reference>
<accession>A0A1C0A7Z6</accession>
<evidence type="ECO:0000313" key="3">
    <source>
        <dbReference type="Proteomes" id="UP000093514"/>
    </source>
</evidence>
<keyword evidence="1" id="KW-1133">Transmembrane helix</keyword>
<dbReference type="OrthoDB" id="9815422at2"/>
<feature type="transmembrane region" description="Helical" evidence="1">
    <location>
        <begin position="40"/>
        <end position="58"/>
    </location>
</feature>
<keyword evidence="1" id="KW-0812">Transmembrane</keyword>
<name>A0A1C0A7Z6_9FIRM</name>
<keyword evidence="1" id="KW-0472">Membrane</keyword>
<dbReference type="RefSeq" id="WP_068718147.1">
    <property type="nucleotide sequence ID" value="NZ_LWDV01000009.1"/>
</dbReference>
<gene>
    <name evidence="2" type="ORF">U472_10265</name>
</gene>
<proteinExistence type="predicted"/>
<dbReference type="AlphaFoldDB" id="A0A1C0A7Z6"/>
<keyword evidence="3" id="KW-1185">Reference proteome</keyword>
<sequence length="173" mass="19178">MKGKKMVKGILLLALGVIVSYLFKLWGFAINIYLPIEITVLLAGVLLGPIYGLILGALDPLLISLCIESLRLSLILLMITKLGVYGLLSGLVYREFNILTSLISAIIGGKIIFWVGFWTAIRLFKVEQLISLISKESLLVGFYSIMIQIILIPVIITVINKKSSPKVDYKLRV</sequence>
<reference evidence="3" key="1">
    <citation type="submission" date="2016-07" db="EMBL/GenBank/DDBJ databases">
        <authorList>
            <person name="Florea S."/>
            <person name="Webb J.S."/>
            <person name="Jaromczyk J."/>
            <person name="Schardl C.L."/>
        </authorList>
    </citation>
    <scope>NUCLEOTIDE SEQUENCE [LARGE SCALE GENOMIC DNA]</scope>
    <source>
        <strain evidence="3">Z6</strain>
    </source>
</reference>
<feature type="transmembrane region" description="Helical" evidence="1">
    <location>
        <begin position="12"/>
        <end position="34"/>
    </location>
</feature>
<evidence type="ECO:0008006" key="4">
    <source>
        <dbReference type="Google" id="ProtNLM"/>
    </source>
</evidence>
<evidence type="ECO:0000256" key="1">
    <source>
        <dbReference type="SAM" id="Phobius"/>
    </source>
</evidence>
<organism evidence="2 3">
    <name type="scientific">Orenia metallireducens</name>
    <dbReference type="NCBI Taxonomy" id="1413210"/>
    <lineage>
        <taxon>Bacteria</taxon>
        <taxon>Bacillati</taxon>
        <taxon>Bacillota</taxon>
        <taxon>Clostridia</taxon>
        <taxon>Halanaerobiales</taxon>
        <taxon>Halobacteroidaceae</taxon>
        <taxon>Orenia</taxon>
    </lineage>
</organism>
<comment type="caution">
    <text evidence="2">The sequence shown here is derived from an EMBL/GenBank/DDBJ whole genome shotgun (WGS) entry which is preliminary data.</text>
</comment>
<protein>
    <recommendedName>
        <fullName evidence="4">ECF transporter S component</fullName>
    </recommendedName>
</protein>
<dbReference type="EMBL" id="LWDV01000009">
    <property type="protein sequence ID" value="OCL26379.1"/>
    <property type="molecule type" value="Genomic_DNA"/>
</dbReference>